<dbReference type="AlphaFoldDB" id="A0A081C7H0"/>
<dbReference type="InterPro" id="IPR004089">
    <property type="entry name" value="MCPsignal_dom"/>
</dbReference>
<protein>
    <submittedName>
        <fullName evidence="7">Methyl-accepting chemotaxis sensory transducer</fullName>
    </submittedName>
</protein>
<dbReference type="HOGENOM" id="CLU_000445_99_1_0"/>
<comment type="similarity">
    <text evidence="2">Belongs to the methyl-accepting chemotaxis (MCP) protein family.</text>
</comment>
<dbReference type="Pfam" id="PF00015">
    <property type="entry name" value="MCPsignal"/>
    <property type="match status" value="1"/>
</dbReference>
<keyword evidence="4" id="KW-0812">Transmembrane</keyword>
<evidence type="ECO:0000256" key="2">
    <source>
        <dbReference type="ARBA" id="ARBA00029447"/>
    </source>
</evidence>
<dbReference type="SMART" id="SM00283">
    <property type="entry name" value="MA"/>
    <property type="match status" value="1"/>
</dbReference>
<dbReference type="InterPro" id="IPR051310">
    <property type="entry name" value="MCP_chemotaxis"/>
</dbReference>
<organism evidence="7">
    <name type="scientific">Vecturithrix granuli</name>
    <dbReference type="NCBI Taxonomy" id="1499967"/>
    <lineage>
        <taxon>Bacteria</taxon>
        <taxon>Candidatus Moduliflexota</taxon>
        <taxon>Candidatus Vecturitrichia</taxon>
        <taxon>Candidatus Vecturitrichales</taxon>
        <taxon>Candidatus Vecturitrichaceae</taxon>
        <taxon>Candidatus Vecturithrix</taxon>
    </lineage>
</organism>
<dbReference type="Pfam" id="PF00672">
    <property type="entry name" value="HAMP"/>
    <property type="match status" value="1"/>
</dbReference>
<keyword evidence="1" id="KW-0145">Chemotaxis</keyword>
<evidence type="ECO:0000256" key="4">
    <source>
        <dbReference type="SAM" id="Phobius"/>
    </source>
</evidence>
<dbReference type="CDD" id="cd06225">
    <property type="entry name" value="HAMP"/>
    <property type="match status" value="1"/>
</dbReference>
<reference evidence="7" key="1">
    <citation type="journal article" date="2015" name="PeerJ">
        <title>First genomic representation of candidate bacterial phylum KSB3 points to enhanced environmental sensing as a trigger of wastewater bulking.</title>
        <authorList>
            <person name="Sekiguchi Y."/>
            <person name="Ohashi A."/>
            <person name="Parks D.H."/>
            <person name="Yamauchi T."/>
            <person name="Tyson G.W."/>
            <person name="Hugenholtz P."/>
        </authorList>
    </citation>
    <scope>NUCLEOTIDE SEQUENCE [LARGE SCALE GENOMIC DNA]</scope>
</reference>
<dbReference type="PROSITE" id="PS50885">
    <property type="entry name" value="HAMP"/>
    <property type="match status" value="1"/>
</dbReference>
<gene>
    <name evidence="7" type="ORF">U27_00422</name>
</gene>
<dbReference type="EMBL" id="DF820473">
    <property type="protein sequence ID" value="GAK60525.1"/>
    <property type="molecule type" value="Genomic_DNA"/>
</dbReference>
<proteinExistence type="inferred from homology"/>
<dbReference type="GO" id="GO:0004888">
    <property type="term" value="F:transmembrane signaling receptor activity"/>
    <property type="evidence" value="ECO:0007669"/>
    <property type="project" value="TreeGrafter"/>
</dbReference>
<keyword evidence="3" id="KW-0807">Transducer</keyword>
<keyword evidence="4" id="KW-0472">Membrane</keyword>
<dbReference type="SMART" id="SM00304">
    <property type="entry name" value="HAMP"/>
    <property type="match status" value="2"/>
</dbReference>
<dbReference type="SUPFAM" id="SSF58104">
    <property type="entry name" value="Methyl-accepting chemotaxis protein (MCP) signaling domain"/>
    <property type="match status" value="3"/>
</dbReference>
<dbReference type="GO" id="GO:0006935">
    <property type="term" value="P:chemotaxis"/>
    <property type="evidence" value="ECO:0007669"/>
    <property type="project" value="UniProtKB-KW"/>
</dbReference>
<dbReference type="InterPro" id="IPR003660">
    <property type="entry name" value="HAMP_dom"/>
</dbReference>
<dbReference type="SUPFAM" id="SSF158472">
    <property type="entry name" value="HAMP domain-like"/>
    <property type="match status" value="1"/>
</dbReference>
<dbReference type="PANTHER" id="PTHR43531">
    <property type="entry name" value="PROTEIN ICFG"/>
    <property type="match status" value="1"/>
</dbReference>
<feature type="domain" description="HAMP" evidence="6">
    <location>
        <begin position="200"/>
        <end position="253"/>
    </location>
</feature>
<feature type="transmembrane region" description="Helical" evidence="4">
    <location>
        <begin position="6"/>
        <end position="29"/>
    </location>
</feature>
<dbReference type="STRING" id="1499967.U27_00422"/>
<dbReference type="PROSITE" id="PS50111">
    <property type="entry name" value="CHEMOTAXIS_TRANSDUC_2"/>
    <property type="match status" value="1"/>
</dbReference>
<dbReference type="PANTHER" id="PTHR43531:SF11">
    <property type="entry name" value="METHYL-ACCEPTING CHEMOTAXIS PROTEIN 3"/>
    <property type="match status" value="1"/>
</dbReference>
<dbReference type="Gene3D" id="6.10.340.10">
    <property type="match status" value="1"/>
</dbReference>
<dbReference type="InterPro" id="IPR029151">
    <property type="entry name" value="Sensor-like_sf"/>
</dbReference>
<dbReference type="GO" id="GO:0005886">
    <property type="term" value="C:plasma membrane"/>
    <property type="evidence" value="ECO:0007669"/>
    <property type="project" value="UniProtKB-SubCell"/>
</dbReference>
<evidence type="ECO:0000313" key="8">
    <source>
        <dbReference type="Proteomes" id="UP000030661"/>
    </source>
</evidence>
<keyword evidence="8" id="KW-1185">Reference proteome</keyword>
<evidence type="ECO:0000259" key="6">
    <source>
        <dbReference type="PROSITE" id="PS50885"/>
    </source>
</evidence>
<dbReference type="SUPFAM" id="SSF103190">
    <property type="entry name" value="Sensory domain-like"/>
    <property type="match status" value="1"/>
</dbReference>
<dbReference type="Proteomes" id="UP000030661">
    <property type="component" value="Unassembled WGS sequence"/>
</dbReference>
<evidence type="ECO:0000256" key="1">
    <source>
        <dbReference type="ARBA" id="ARBA00022500"/>
    </source>
</evidence>
<evidence type="ECO:0000313" key="7">
    <source>
        <dbReference type="EMBL" id="GAK60525.1"/>
    </source>
</evidence>
<dbReference type="eggNOG" id="COG0840">
    <property type="taxonomic scope" value="Bacteria"/>
</dbReference>
<keyword evidence="4" id="KW-1133">Transmembrane helix</keyword>
<sequence length="755" mass="83647">MRIGIRFKVLLSVGLTVFIVLGTTTLLYIHDLKQHYVKTVQLRSDALAQGILSNILKIGAYTVYTPENIQHLWASLTSQCQQIYDLNKDKELSHIALISLSGEILAHNLKELRNTKLSNPTLLESLGDYRPITILYEQEQVYHTFIPIFSKENTYLGVVDVGFSGKVVQQELQNVAYRSIELLGVFLLISCAIISLLLNFTVTKPIRELVQIGERLAEGHMIHHIRAINRRDEIASLAKVFIQISNYLREVSDIAERVAKGVLTHDIRKRSKRDVLGIALQEMLDYLQSVSQIAFKIAEGDLRTSPPLRSDIDAFGRAMRSMTSGLQDLIKQIRTSSEQIFMTGATLADMAVQDTQIAKNTQNSVEEMISTITEMGVSVEEVAHNMDILSASVEETSASIAVMTTSITNIADNTHVLAQQTQQAIIEVDNSTNLLKEVTQKTEVSRQLSQKTTEDALEGQQAVEEVMTSMESIQQTNLDAFETITHFEQQTQDIGSILDVIDEITDQSAMLALNASIIAAQAGSGGRGFAVIADEMKNLANRVNASTKNIAAIVKVVEDETKRVVKKIHDSTTVIGQGVKRTQEARKGLENIFASAQRSSTVVSEIADAIQQMQKTTSQQMKNVMARVNSMTTEITNATSEQKSSTIQINQAIEHISQMAYQTQQATTEQLKGVQQILKAVEQVKMLTEKNMESSEHIDLTSADLTTQAQILLQAVDRFKLGTTAHVTQELPVLPTQEIAPVETDVVILETEEEV</sequence>
<name>A0A081C7H0_VECG1</name>
<evidence type="ECO:0000259" key="5">
    <source>
        <dbReference type="PROSITE" id="PS50111"/>
    </source>
</evidence>
<feature type="domain" description="Methyl-accepting transducer" evidence="5">
    <location>
        <begin position="392"/>
        <end position="657"/>
    </location>
</feature>
<evidence type="ECO:0000256" key="3">
    <source>
        <dbReference type="PROSITE-ProRule" id="PRU00284"/>
    </source>
</evidence>
<dbReference type="Gene3D" id="1.10.287.950">
    <property type="entry name" value="Methyl-accepting chemotaxis protein"/>
    <property type="match status" value="1"/>
</dbReference>
<dbReference type="GO" id="GO:0007165">
    <property type="term" value="P:signal transduction"/>
    <property type="evidence" value="ECO:0007669"/>
    <property type="project" value="UniProtKB-KW"/>
</dbReference>
<accession>A0A081C7H0</accession>